<dbReference type="GO" id="GO:0051536">
    <property type="term" value="F:iron-sulfur cluster binding"/>
    <property type="evidence" value="ECO:0007669"/>
    <property type="project" value="UniProtKB-KW"/>
</dbReference>
<dbReference type="Gene3D" id="3.40.50.11900">
    <property type="match status" value="1"/>
</dbReference>
<sequence>MQALGICLGASTISMVGLTRDEGGKITISLQRKRSHEGNPRRVLTEMLATVEQPPGLKVAATGRKFRNHLALSTIPEPEAVEQACRFVLPPDHSYRTVVSAGGETFMVYRLDDDGRIQHIQSGNKCASGTGEFLLQQLGRMSLSLEDVEAMGQPAKRYQVSGRCSVFCKSDCTHALNKGIPKDQVVAGLSRMMAGKILELLKKMPSDHVLLIGGCAANQSMVHYLREEIADLAIPDPADAPPDAMEALGAALWALEHETRPLPAPEQVFSTRRGSFSHHQPLTEFRRLVDFKPSTRGQAAAGDRCILGLDVGSTTTKGVIMRRSDKAIIAADYLRTDGDPVGASRRVYASLAQQLGPELSRSIIIEALGVTGSGRQIAGLHALSEGVINEIIAHATAAVHFDPEVDTIFEIGGQDAKYTYITNGVPSDYAMNEACSAGTGSFLEEAAKESLGIGVTEIGETAYRATSPPNFNDQCAAFIGSDIKSAAQEGVPLEDIVAGLVYSICMNYTNRVKGNRPVGRKVFIQGGVCYNEAVPAAMAALTGKEMVVPPDPGLMGAFGVALEAERRLEQGLLEPDRFDLNELAVREVEYGQPFKCGGGKDCDRGCEISRIIINGKSYPFGGICNRYDNIIHRRKVESSGLDLVVQRERRAFRDAPQATTPEVDQGFRAPVDAGSPPAEQKTVGINRSFLINTFFPLFNRFFQELGFKPVLSEKLDPNGVDKRNAPFCYPVELAHGLFADLLDKKPDYLFLPHIRAVKVTDDATTSCICPFVQGEPYYLRATFPAAEQRPILTPVFDFSQGFAANLTVFQDLARQLGADPRRAEAALKAAIADQESFRNDLKEMGRQALAELERDPESTAVVLFGRPYNSLVREANKGIPAKFASRGIRIIPIDMLPFEDEPLSADMNMYWAMGRMIMKAARLVKNHPQLYGTYITNFSCGPDSFLLTYFRDMMGSKPSLTLELDSHTADAGLETRIEAFLDIVRYYRQIQTNNADAAEAEQPTQPEQPAPQVDPGPTVSGPTPQSKEFKPAVTEMRGDELGIRLADGSWVPMTDPRVKVLVPAMGPFGTSLVAAAFGRRGIRAEALPPADEEALKLGRGNSSCKECLPLQTTVGTMLQYLQQKRPEGEITAYFMATTEGPCRFGQYHVFSHRTIVRHQIPDAAVMSLTSTNSYGGLGNKFTLAAWRAIIIGDLLNEIWSTIQAGAKDKEAAEAIFWQEQQKLEQVIASGWATIARQLKATARELGKIELHTPHGQIPKLSLVGEIYVRHDPISLQRLIERLAAEGFIVRTSQVSEWIKYCDWLVKNRIEGKPDFPWWTRYWVKRYFDAKIRKLMAPCGLFHYEEKVEVEPLIAAGRRHIAPELAGEAILTVGAALHEILHPSCGIISIGPFGCMPTRLAESILNEKFTSGEKRQVWEAEGHRHIPALLQKERKLPFLALETDGNAFPQIIEARLEAFALQAKRVHEDLVNE</sequence>
<dbReference type="GO" id="GO:0046872">
    <property type="term" value="F:metal ion binding"/>
    <property type="evidence" value="ECO:0007669"/>
    <property type="project" value="UniProtKB-KW"/>
</dbReference>
<dbReference type="PANTHER" id="PTHR32329">
    <property type="entry name" value="BIFUNCTIONAL PROTEIN [INCLUDES 2-HYDROXYACYL-COA DEHYDRATASE (N-TER) AND ITS ACTIVATOR DOMAIN (C_TERM)-RELATED"/>
    <property type="match status" value="1"/>
</dbReference>
<evidence type="ECO:0000259" key="6">
    <source>
        <dbReference type="Pfam" id="PF01869"/>
    </source>
</evidence>
<dbReference type="InParanoid" id="D6Z036"/>
<name>D6Z036_DESAT</name>
<keyword evidence="4" id="KW-0411">Iron-sulfur</keyword>
<keyword evidence="9" id="KW-1185">Reference proteome</keyword>
<keyword evidence="3" id="KW-0408">Iron</keyword>
<dbReference type="CDD" id="cd24035">
    <property type="entry name" value="ASKHA_NBD_O66634-like_rpt2"/>
    <property type="match status" value="1"/>
</dbReference>
<dbReference type="eggNOG" id="COG1924">
    <property type="taxonomic scope" value="Bacteria"/>
</dbReference>
<dbReference type="InterPro" id="IPR018709">
    <property type="entry name" value="CoA_activase_DUF2229"/>
</dbReference>
<proteinExistence type="predicted"/>
<dbReference type="OrthoDB" id="9177882at2"/>
<evidence type="ECO:0000256" key="4">
    <source>
        <dbReference type="ARBA" id="ARBA00023014"/>
    </source>
</evidence>
<reference evidence="9" key="1">
    <citation type="submission" date="2010-02" db="EMBL/GenBank/DDBJ databases">
        <title>Complete sequence of Desulfurivibrio alkaliphilus AHT2.</title>
        <authorList>
            <consortium name="US DOE Joint Genome Institute"/>
            <person name="Pitluck S."/>
            <person name="Chertkov O."/>
            <person name="Detter J.C."/>
            <person name="Han C."/>
            <person name="Tapia R."/>
            <person name="Larimer F."/>
            <person name="Land M."/>
            <person name="Hauser L."/>
            <person name="Kyrpides N."/>
            <person name="Mikhailova N."/>
            <person name="Sorokin D.Y."/>
            <person name="Muyzer G."/>
            <person name="Woyke T."/>
        </authorList>
    </citation>
    <scope>NUCLEOTIDE SEQUENCE [LARGE SCALE GENOMIC DNA]</scope>
    <source>
        <strain evidence="9">DSM 19089 / UNIQEM U267 / AHT2</strain>
    </source>
</reference>
<dbReference type="InterPro" id="IPR043129">
    <property type="entry name" value="ATPase_NBD"/>
</dbReference>
<dbReference type="Gene3D" id="3.30.420.40">
    <property type="match status" value="4"/>
</dbReference>
<evidence type="ECO:0000256" key="3">
    <source>
        <dbReference type="ARBA" id="ARBA00023004"/>
    </source>
</evidence>
<organism evidence="8 9">
    <name type="scientific">Desulfurivibrio alkaliphilus (strain DSM 19089 / UNIQEM U267 / AHT2)</name>
    <dbReference type="NCBI Taxonomy" id="589865"/>
    <lineage>
        <taxon>Bacteria</taxon>
        <taxon>Pseudomonadati</taxon>
        <taxon>Thermodesulfobacteriota</taxon>
        <taxon>Desulfobulbia</taxon>
        <taxon>Desulfobulbales</taxon>
        <taxon>Desulfobulbaceae</taxon>
        <taxon>Desulfurivibrio</taxon>
    </lineage>
</organism>
<evidence type="ECO:0000256" key="1">
    <source>
        <dbReference type="ARBA" id="ARBA00001966"/>
    </source>
</evidence>
<dbReference type="eggNOG" id="COG3581">
    <property type="taxonomic scope" value="Bacteria"/>
</dbReference>
<dbReference type="Pfam" id="PF01869">
    <property type="entry name" value="BcrAD_BadFG"/>
    <property type="match status" value="2"/>
</dbReference>
<dbReference type="Proteomes" id="UP000001508">
    <property type="component" value="Chromosome"/>
</dbReference>
<protein>
    <submittedName>
        <fullName evidence="8">CoA-substrate-specific enzyme activase</fullName>
    </submittedName>
</protein>
<dbReference type="SUPFAM" id="SSF53067">
    <property type="entry name" value="Actin-like ATPase domain"/>
    <property type="match status" value="2"/>
</dbReference>
<evidence type="ECO:0000259" key="7">
    <source>
        <dbReference type="Pfam" id="PF09989"/>
    </source>
</evidence>
<evidence type="ECO:0000256" key="2">
    <source>
        <dbReference type="ARBA" id="ARBA00022723"/>
    </source>
</evidence>
<dbReference type="Pfam" id="PF09989">
    <property type="entry name" value="DUF2229"/>
    <property type="match status" value="1"/>
</dbReference>
<dbReference type="KEGG" id="dak:DaAHT2_2404"/>
<dbReference type="HOGENOM" id="CLU_002393_2_0_7"/>
<comment type="cofactor">
    <cofactor evidence="1">
        <name>[4Fe-4S] cluster</name>
        <dbReference type="ChEBI" id="CHEBI:49883"/>
    </cofactor>
</comment>
<dbReference type="EMBL" id="CP001940">
    <property type="protein sequence ID" value="ADH87069.1"/>
    <property type="molecule type" value="Genomic_DNA"/>
</dbReference>
<dbReference type="eggNOG" id="COG3580">
    <property type="taxonomic scope" value="Bacteria"/>
</dbReference>
<accession>D6Z036</accession>
<evidence type="ECO:0000313" key="8">
    <source>
        <dbReference type="EMBL" id="ADH87069.1"/>
    </source>
</evidence>
<feature type="domain" description="DUF2229" evidence="7">
    <location>
        <begin position="682"/>
        <end position="896"/>
    </location>
</feature>
<dbReference type="InterPro" id="IPR008275">
    <property type="entry name" value="CoA_E_activase_dom"/>
</dbReference>
<keyword evidence="2" id="KW-0479">Metal-binding</keyword>
<feature type="domain" description="ATPase BadF/BadG/BcrA/BcrD type" evidence="6">
    <location>
        <begin position="307"/>
        <end position="564"/>
    </location>
</feature>
<dbReference type="InterPro" id="IPR051805">
    <property type="entry name" value="Dehydratase_Activator_Redct"/>
</dbReference>
<gene>
    <name evidence="8" type="ordered locus">DaAHT2_2404</name>
</gene>
<evidence type="ECO:0000313" key="9">
    <source>
        <dbReference type="Proteomes" id="UP000001508"/>
    </source>
</evidence>
<feature type="region of interest" description="Disordered" evidence="5">
    <location>
        <begin position="996"/>
        <end position="1030"/>
    </location>
</feature>
<dbReference type="NCBIfam" id="TIGR00241">
    <property type="entry name" value="CoA_E_activ"/>
    <property type="match status" value="1"/>
</dbReference>
<dbReference type="RefSeq" id="WP_013164581.1">
    <property type="nucleotide sequence ID" value="NC_014216.1"/>
</dbReference>
<dbReference type="STRING" id="589865.DaAHT2_2404"/>
<feature type="domain" description="ATPase BadF/BadG/BcrA/BcrD type" evidence="6">
    <location>
        <begin position="61"/>
        <end position="254"/>
    </location>
</feature>
<evidence type="ECO:0000256" key="5">
    <source>
        <dbReference type="SAM" id="MobiDB-lite"/>
    </source>
</evidence>
<dbReference type="InterPro" id="IPR002731">
    <property type="entry name" value="ATPase_BadF"/>
</dbReference>
<dbReference type="PANTHER" id="PTHR32329:SF7">
    <property type="entry name" value="ACTIVATOR OF 2-HYDROXYACYL-COA-HYDRATASE"/>
    <property type="match status" value="1"/>
</dbReference>
<dbReference type="CDD" id="cd24034">
    <property type="entry name" value="ASKHA_NBD_O66634-like_rpt1"/>
    <property type="match status" value="1"/>
</dbReference>